<evidence type="ECO:0000256" key="6">
    <source>
        <dbReference type="PIRSR" id="PIRSR000350-3"/>
    </source>
</evidence>
<evidence type="ECO:0000259" key="8">
    <source>
        <dbReference type="Pfam" id="PF02852"/>
    </source>
</evidence>
<feature type="binding site" evidence="6">
    <location>
        <position position="315"/>
    </location>
    <ligand>
        <name>FAD</name>
        <dbReference type="ChEBI" id="CHEBI:57692"/>
    </ligand>
</feature>
<dbReference type="GO" id="GO:0050660">
    <property type="term" value="F:flavin adenine dinucleotide binding"/>
    <property type="evidence" value="ECO:0007669"/>
    <property type="project" value="TreeGrafter"/>
</dbReference>
<name>A0A6J4QFW7_9ACTN</name>
<dbReference type="SUPFAM" id="SSF51905">
    <property type="entry name" value="FAD/NAD(P)-binding domain"/>
    <property type="match status" value="1"/>
</dbReference>
<protein>
    <submittedName>
        <fullName evidence="10">PF00070 family, FAD-dependent NAD(P)-disulphide oxidoreductase</fullName>
    </submittedName>
</protein>
<dbReference type="EMBL" id="CADCVC010000079">
    <property type="protein sequence ID" value="CAA9436459.1"/>
    <property type="molecule type" value="Genomic_DNA"/>
</dbReference>
<dbReference type="PRINTS" id="PR00368">
    <property type="entry name" value="FADPNR"/>
</dbReference>
<evidence type="ECO:0000256" key="1">
    <source>
        <dbReference type="ARBA" id="ARBA00007532"/>
    </source>
</evidence>
<reference evidence="10" key="1">
    <citation type="submission" date="2020-02" db="EMBL/GenBank/DDBJ databases">
        <authorList>
            <person name="Meier V. D."/>
        </authorList>
    </citation>
    <scope>NUCLEOTIDE SEQUENCE</scope>
    <source>
        <strain evidence="10">AVDCRST_MAG80</strain>
    </source>
</reference>
<evidence type="ECO:0000256" key="3">
    <source>
        <dbReference type="ARBA" id="ARBA00022827"/>
    </source>
</evidence>
<dbReference type="FunFam" id="3.30.390.30:FF:000001">
    <property type="entry name" value="Dihydrolipoyl dehydrogenase"/>
    <property type="match status" value="1"/>
</dbReference>
<dbReference type="SUPFAM" id="SSF55424">
    <property type="entry name" value="FAD/NAD-linked reductases, dimerisation (C-terminal) domain"/>
    <property type="match status" value="1"/>
</dbReference>
<dbReference type="PANTHER" id="PTHR43014:SF2">
    <property type="entry name" value="MERCURIC REDUCTASE"/>
    <property type="match status" value="1"/>
</dbReference>
<dbReference type="InterPro" id="IPR001100">
    <property type="entry name" value="Pyr_nuc-diS_OxRdtase"/>
</dbReference>
<dbReference type="InterPro" id="IPR004099">
    <property type="entry name" value="Pyr_nucl-diS_OxRdtase_dimer"/>
</dbReference>
<comment type="cofactor">
    <cofactor evidence="6">
        <name>FAD</name>
        <dbReference type="ChEBI" id="CHEBI:57692"/>
    </cofactor>
    <text evidence="6">Binds 1 FAD per subunit.</text>
</comment>
<dbReference type="InterPro" id="IPR023753">
    <property type="entry name" value="FAD/NAD-binding_dom"/>
</dbReference>
<dbReference type="Pfam" id="PF07992">
    <property type="entry name" value="Pyr_redox_2"/>
    <property type="match status" value="1"/>
</dbReference>
<feature type="domain" description="FAD/NAD(P)-binding" evidence="9">
    <location>
        <begin position="7"/>
        <end position="326"/>
    </location>
</feature>
<dbReference type="AlphaFoldDB" id="A0A6J4QFW7"/>
<keyword evidence="3 6" id="KW-0274">FAD</keyword>
<feature type="disulfide bond" description="Redox-active" evidence="7">
    <location>
        <begin position="44"/>
        <end position="49"/>
    </location>
</feature>
<feature type="binding site" evidence="6">
    <location>
        <position position="53"/>
    </location>
    <ligand>
        <name>FAD</name>
        <dbReference type="ChEBI" id="CHEBI:57692"/>
    </ligand>
</feature>
<feature type="active site" description="Proton acceptor" evidence="5">
    <location>
        <position position="448"/>
    </location>
</feature>
<accession>A0A6J4QFW7</accession>
<feature type="binding site" evidence="6">
    <location>
        <begin position="183"/>
        <end position="190"/>
    </location>
    <ligand>
        <name>NAD(+)</name>
        <dbReference type="ChEBI" id="CHEBI:57540"/>
    </ligand>
</feature>
<proteinExistence type="inferred from homology"/>
<dbReference type="PANTHER" id="PTHR43014">
    <property type="entry name" value="MERCURIC REDUCTASE"/>
    <property type="match status" value="1"/>
</dbReference>
<comment type="similarity">
    <text evidence="1">Belongs to the class-I pyridine nucleotide-disulfide oxidoreductase family.</text>
</comment>
<sequence length="464" mass="50356">MTTEQHYDAIVIGSGQGGKPLAGVLAGAGHKTAIIEREHVGGSCVNVGCTPTKTMIASARTAYVDRRSADYGVHNGPVTVEMTEVRQRKQDIVDKFRDGVRQIIESTKGLDLFLGEARFTGPKELQVDLNDGETVRVSADNVFINVGARPLDPPIEGLDSVPTLDSTSIMELDEVPDHLLVLGGGYVGLEFAQMFRRFGSEVTIVQRGEQLLAREDEDVAEAVAEILREDGIEVLLETEALRAEQNSDGELQLTVQTPDEERTLSGSHLLVAIGRPPNTDSLDLDAAGVQADERGFVGVNERLETNVPGVYVLGDAKSGPAFTHISYDDFRIINTNLLEGGDATITDRLVSYVVYIDPQLGRVGMSEREAREQGRDVQVAKMPMTHVPRALEMDETRGMMKAVVDTDTGRILGCTILGIEGGEIMSMVHIAMMGDLPYTALRDGPFAHPTLAESLNKLFATLDW</sequence>
<evidence type="ECO:0000256" key="5">
    <source>
        <dbReference type="PIRSR" id="PIRSR000350-2"/>
    </source>
</evidence>
<evidence type="ECO:0000256" key="4">
    <source>
        <dbReference type="ARBA" id="ARBA00023002"/>
    </source>
</evidence>
<gene>
    <name evidence="10" type="ORF">AVDCRST_MAG80-943</name>
</gene>
<dbReference type="Gene3D" id="3.30.390.30">
    <property type="match status" value="1"/>
</dbReference>
<evidence type="ECO:0000259" key="9">
    <source>
        <dbReference type="Pfam" id="PF07992"/>
    </source>
</evidence>
<evidence type="ECO:0000313" key="10">
    <source>
        <dbReference type="EMBL" id="CAA9436459.1"/>
    </source>
</evidence>
<keyword evidence="6" id="KW-0520">NAD</keyword>
<dbReference type="PRINTS" id="PR00411">
    <property type="entry name" value="PNDRDTASEI"/>
</dbReference>
<evidence type="ECO:0000256" key="2">
    <source>
        <dbReference type="ARBA" id="ARBA00022630"/>
    </source>
</evidence>
<dbReference type="PIRSF" id="PIRSF000350">
    <property type="entry name" value="Mercury_reductase_MerA"/>
    <property type="match status" value="1"/>
</dbReference>
<feature type="domain" description="Pyridine nucleotide-disulphide oxidoreductase dimerisation" evidence="8">
    <location>
        <begin position="350"/>
        <end position="457"/>
    </location>
</feature>
<dbReference type="GO" id="GO:0003955">
    <property type="term" value="F:NAD(P)H dehydrogenase (quinone) activity"/>
    <property type="evidence" value="ECO:0007669"/>
    <property type="project" value="TreeGrafter"/>
</dbReference>
<evidence type="ECO:0000256" key="7">
    <source>
        <dbReference type="PIRSR" id="PIRSR000350-4"/>
    </source>
</evidence>
<keyword evidence="6" id="KW-0547">Nucleotide-binding</keyword>
<dbReference type="InterPro" id="IPR016156">
    <property type="entry name" value="FAD/NAD-linked_Rdtase_dimer_sf"/>
</dbReference>
<keyword evidence="2" id="KW-0285">Flavoprotein</keyword>
<dbReference type="InterPro" id="IPR036188">
    <property type="entry name" value="FAD/NAD-bd_sf"/>
</dbReference>
<feature type="binding site" evidence="6">
    <location>
        <position position="274"/>
    </location>
    <ligand>
        <name>NAD(+)</name>
        <dbReference type="ChEBI" id="CHEBI:57540"/>
    </ligand>
</feature>
<dbReference type="Pfam" id="PF02852">
    <property type="entry name" value="Pyr_redox_dim"/>
    <property type="match status" value="1"/>
</dbReference>
<dbReference type="Gene3D" id="3.50.50.60">
    <property type="entry name" value="FAD/NAD(P)-binding domain"/>
    <property type="match status" value="2"/>
</dbReference>
<keyword evidence="4" id="KW-0560">Oxidoreductase</keyword>
<organism evidence="10">
    <name type="scientific">uncultured Rubrobacteraceae bacterium</name>
    <dbReference type="NCBI Taxonomy" id="349277"/>
    <lineage>
        <taxon>Bacteria</taxon>
        <taxon>Bacillati</taxon>
        <taxon>Actinomycetota</taxon>
        <taxon>Rubrobacteria</taxon>
        <taxon>Rubrobacterales</taxon>
        <taxon>Rubrobacteraceae</taxon>
        <taxon>environmental samples</taxon>
    </lineage>
</organism>